<protein>
    <submittedName>
        <fullName evidence="2 3">Uncharacterized protein LOC106807812 isoform X1</fullName>
    </submittedName>
</protein>
<evidence type="ECO:0000313" key="3">
    <source>
        <dbReference type="RefSeq" id="XP_014665760.1"/>
    </source>
</evidence>
<name>A0ABM1E0N8_PRICU</name>
<organism evidence="1 2">
    <name type="scientific">Priapulus caudatus</name>
    <name type="common">Priapulid worm</name>
    <dbReference type="NCBI Taxonomy" id="37621"/>
    <lineage>
        <taxon>Eukaryota</taxon>
        <taxon>Metazoa</taxon>
        <taxon>Ecdysozoa</taxon>
        <taxon>Scalidophora</taxon>
        <taxon>Priapulida</taxon>
        <taxon>Priapulimorpha</taxon>
        <taxon>Priapulimorphida</taxon>
        <taxon>Priapulidae</taxon>
        <taxon>Priapulus</taxon>
    </lineage>
</organism>
<dbReference type="PANTHER" id="PTHR21615">
    <property type="entry name" value="CYCLIN N-TERMINAL DOMAIN-CONTAINING PROTEIN 1"/>
    <property type="match status" value="1"/>
</dbReference>
<reference evidence="2 3" key="1">
    <citation type="submission" date="2025-05" db="UniProtKB">
        <authorList>
            <consortium name="RefSeq"/>
        </authorList>
    </citation>
    <scope>IDENTIFICATION</scope>
</reference>
<sequence>MSLHYNILTPRKIRTLLKDVGHDCSLAGILNSELRVLKTLDYRICCNTPLLHVDTLLAMLDRFVASLKLDELRRVSIKLLDAAYLQQTELYNILFIAATGSSVQSKEDRILLTSVKQDTWLLTAGVIVSATYIVNPAASEKVIAALEKMDHLSKDDIIDFASALLSLLRENHEH</sequence>
<evidence type="ECO:0000313" key="2">
    <source>
        <dbReference type="RefSeq" id="XP_014665759.1"/>
    </source>
</evidence>
<accession>A0ABM1E0N8</accession>
<proteinExistence type="predicted"/>
<dbReference type="Proteomes" id="UP000695022">
    <property type="component" value="Unplaced"/>
</dbReference>
<dbReference type="GeneID" id="106807812"/>
<dbReference type="RefSeq" id="XP_014665759.1">
    <property type="nucleotide sequence ID" value="XM_014810273.1"/>
</dbReference>
<dbReference type="PANTHER" id="PTHR21615:SF2">
    <property type="entry name" value="CYCLIN N-TERMINAL DOMAIN-CONTAINING PROTEIN 1"/>
    <property type="match status" value="1"/>
</dbReference>
<dbReference type="RefSeq" id="XP_014665760.1">
    <property type="nucleotide sequence ID" value="XM_014810274.1"/>
</dbReference>
<evidence type="ECO:0000313" key="1">
    <source>
        <dbReference type="Proteomes" id="UP000695022"/>
    </source>
</evidence>
<keyword evidence="1" id="KW-1185">Reference proteome</keyword>
<gene>
    <name evidence="2 3" type="primary">LOC106807812</name>
</gene>